<dbReference type="GO" id="GO:0071555">
    <property type="term" value="P:cell wall organization"/>
    <property type="evidence" value="ECO:0007669"/>
    <property type="project" value="UniProtKB-KW"/>
</dbReference>
<keyword evidence="9" id="KW-1185">Reference proteome</keyword>
<dbReference type="Gene3D" id="3.40.630.30">
    <property type="match status" value="1"/>
</dbReference>
<evidence type="ECO:0000313" key="8">
    <source>
        <dbReference type="EMBL" id="AXX90454.1"/>
    </source>
</evidence>
<comment type="similarity">
    <text evidence="1">Belongs to the FemABX family.</text>
</comment>
<dbReference type="KEGG" id="asui:ASUIS_1993"/>
<gene>
    <name evidence="8" type="ORF">ASUIS_1993</name>
</gene>
<dbReference type="GO" id="GO:0016755">
    <property type="term" value="F:aminoacyltransferase activity"/>
    <property type="evidence" value="ECO:0007669"/>
    <property type="project" value="InterPro"/>
</dbReference>
<dbReference type="Pfam" id="PF13480">
    <property type="entry name" value="Acetyltransf_6"/>
    <property type="match status" value="1"/>
</dbReference>
<evidence type="ECO:0000256" key="4">
    <source>
        <dbReference type="ARBA" id="ARBA00022984"/>
    </source>
</evidence>
<keyword evidence="4" id="KW-0573">Peptidoglycan synthesis</keyword>
<evidence type="ECO:0000256" key="5">
    <source>
        <dbReference type="ARBA" id="ARBA00023315"/>
    </source>
</evidence>
<keyword evidence="6" id="KW-0961">Cell wall biogenesis/degradation</keyword>
<evidence type="ECO:0000259" key="7">
    <source>
        <dbReference type="Pfam" id="PF13480"/>
    </source>
</evidence>
<dbReference type="PROSITE" id="PS51191">
    <property type="entry name" value="FEMABX"/>
    <property type="match status" value="1"/>
</dbReference>
<keyword evidence="5" id="KW-0012">Acyltransferase</keyword>
<dbReference type="AlphaFoldDB" id="A0AAD0SSP6"/>
<name>A0AAD0SSP6_9BACT</name>
<evidence type="ECO:0000313" key="9">
    <source>
        <dbReference type="Proteomes" id="UP000263040"/>
    </source>
</evidence>
<dbReference type="GO" id="GO:0009252">
    <property type="term" value="P:peptidoglycan biosynthetic process"/>
    <property type="evidence" value="ECO:0007669"/>
    <property type="project" value="UniProtKB-KW"/>
</dbReference>
<evidence type="ECO:0000256" key="2">
    <source>
        <dbReference type="ARBA" id="ARBA00022679"/>
    </source>
</evidence>
<feature type="domain" description="BioF2-like acetyltransferase" evidence="7">
    <location>
        <begin position="148"/>
        <end position="272"/>
    </location>
</feature>
<keyword evidence="2" id="KW-0808">Transferase</keyword>
<evidence type="ECO:0000256" key="1">
    <source>
        <dbReference type="ARBA" id="ARBA00009943"/>
    </source>
</evidence>
<dbReference type="InterPro" id="IPR038740">
    <property type="entry name" value="BioF2-like_GNAT_dom"/>
</dbReference>
<proteinExistence type="inferred from homology"/>
<sequence>MTNKEKYRDFCKKEKDIPIFSKDWWLDIVCQESDWDVVLFEKGGEIWGTLPYQKTKKAIFDIIIMPELTQTMGIYIKYPLKQKYYKKLSWEKEVMENIISAFPKVDYFSQNFHHSLTNWLPFYWNGFIQTTRYTYIIENITIEELEKNFETDIRRRRRKAYDVGIEIIESDDIEKFYELNSMTFQRQGLKIPYSLDFVRKIYTICKENNAVKIYFAKYQNEIIAANFLVNDDNTVYYLMGGINAEKRDLGAMDAIQFESIKFALESGKRFDFEGSMIESIEKYFRGFGAVQTPYFSIKKTNSNILKIRNFINELKK</sequence>
<accession>A0AAD0SSP6</accession>
<dbReference type="RefSeq" id="WP_204513393.1">
    <property type="nucleotide sequence ID" value="NZ_CP032100.1"/>
</dbReference>
<dbReference type="PANTHER" id="PTHR36174:SF1">
    <property type="entry name" value="LIPID II:GLYCINE GLYCYLTRANSFERASE"/>
    <property type="match status" value="1"/>
</dbReference>
<evidence type="ECO:0000256" key="3">
    <source>
        <dbReference type="ARBA" id="ARBA00022960"/>
    </source>
</evidence>
<reference evidence="8 9" key="1">
    <citation type="submission" date="2018-08" db="EMBL/GenBank/DDBJ databases">
        <title>Complete genome of the Arcobacter suis type strain LMG 26152.</title>
        <authorList>
            <person name="Miller W.G."/>
            <person name="Yee E."/>
            <person name="Bono J.L."/>
        </authorList>
    </citation>
    <scope>NUCLEOTIDE SEQUENCE [LARGE SCALE GENOMIC DNA]</scope>
    <source>
        <strain evidence="8 9">CECT 7833</strain>
    </source>
</reference>
<dbReference type="InterPro" id="IPR016181">
    <property type="entry name" value="Acyl_CoA_acyltransferase"/>
</dbReference>
<dbReference type="GO" id="GO:0008360">
    <property type="term" value="P:regulation of cell shape"/>
    <property type="evidence" value="ECO:0007669"/>
    <property type="project" value="UniProtKB-KW"/>
</dbReference>
<organism evidence="8 9">
    <name type="scientific">Arcobacter suis CECT 7833</name>
    <dbReference type="NCBI Taxonomy" id="663365"/>
    <lineage>
        <taxon>Bacteria</taxon>
        <taxon>Pseudomonadati</taxon>
        <taxon>Campylobacterota</taxon>
        <taxon>Epsilonproteobacteria</taxon>
        <taxon>Campylobacterales</taxon>
        <taxon>Arcobacteraceae</taxon>
        <taxon>Arcobacter</taxon>
    </lineage>
</organism>
<protein>
    <submittedName>
        <fullName evidence="8">Acetyltransferase</fullName>
    </submittedName>
</protein>
<dbReference type="InterPro" id="IPR003447">
    <property type="entry name" value="FEMABX"/>
</dbReference>
<dbReference type="EMBL" id="CP032100">
    <property type="protein sequence ID" value="AXX90454.1"/>
    <property type="molecule type" value="Genomic_DNA"/>
</dbReference>
<dbReference type="InterPro" id="IPR050644">
    <property type="entry name" value="PG_Glycine_Bridge_Synth"/>
</dbReference>
<dbReference type="PANTHER" id="PTHR36174">
    <property type="entry name" value="LIPID II:GLYCINE GLYCYLTRANSFERASE"/>
    <property type="match status" value="1"/>
</dbReference>
<evidence type="ECO:0000256" key="6">
    <source>
        <dbReference type="ARBA" id="ARBA00023316"/>
    </source>
</evidence>
<dbReference type="SUPFAM" id="SSF55729">
    <property type="entry name" value="Acyl-CoA N-acyltransferases (Nat)"/>
    <property type="match status" value="1"/>
</dbReference>
<dbReference type="Proteomes" id="UP000263040">
    <property type="component" value="Chromosome"/>
</dbReference>
<keyword evidence="3" id="KW-0133">Cell shape</keyword>